<dbReference type="FunCoup" id="A3LZI7">
    <property type="interactions" value="122"/>
</dbReference>
<feature type="domain" description="Siroheme synthase central" evidence="7">
    <location>
        <begin position="164"/>
        <end position="189"/>
    </location>
</feature>
<dbReference type="Pfam" id="PF14824">
    <property type="entry name" value="Sirohm_synth_M"/>
    <property type="match status" value="1"/>
</dbReference>
<keyword evidence="4" id="KW-0520">NAD</keyword>
<dbReference type="Gene3D" id="1.10.3280.10">
    <property type="entry name" value="Siroheme synthase, domain 3"/>
    <property type="match status" value="1"/>
</dbReference>
<dbReference type="InParanoid" id="A3LZI7"/>
<evidence type="ECO:0000313" key="9">
    <source>
        <dbReference type="Proteomes" id="UP000002258"/>
    </source>
</evidence>
<comment type="pathway">
    <text evidence="1">Porphyrin-containing compound metabolism; siroheme biosynthesis; sirohydrochlorin from precorrin-2: step 1/1.</text>
</comment>
<dbReference type="RefSeq" id="XP_001386195.2">
    <property type="nucleotide sequence ID" value="XM_001386158.1"/>
</dbReference>
<dbReference type="eggNOG" id="ENOG502RYIW">
    <property type="taxonomic scope" value="Eukaryota"/>
</dbReference>
<dbReference type="AlphaFoldDB" id="A3LZI7"/>
<dbReference type="STRING" id="322104.A3LZI7"/>
<feature type="domain" description="Siroheme biosynthesis protein Met8 C-terminal" evidence="6">
    <location>
        <begin position="195"/>
        <end position="246"/>
    </location>
</feature>
<evidence type="ECO:0000259" key="6">
    <source>
        <dbReference type="Pfam" id="PF14823"/>
    </source>
</evidence>
<dbReference type="GO" id="GO:0004325">
    <property type="term" value="F:ferrochelatase activity"/>
    <property type="evidence" value="ECO:0007669"/>
    <property type="project" value="InterPro"/>
</dbReference>
<dbReference type="PANTHER" id="PTHR35330">
    <property type="entry name" value="SIROHEME BIOSYNTHESIS PROTEIN MET8"/>
    <property type="match status" value="1"/>
</dbReference>
<dbReference type="GO" id="GO:0032259">
    <property type="term" value="P:methylation"/>
    <property type="evidence" value="ECO:0007669"/>
    <property type="project" value="UniProtKB-KW"/>
</dbReference>
<dbReference type="InterPro" id="IPR036291">
    <property type="entry name" value="NAD(P)-bd_dom_sf"/>
</dbReference>
<evidence type="ECO:0000256" key="5">
    <source>
        <dbReference type="ARBA" id="ARBA00023244"/>
    </source>
</evidence>
<dbReference type="GO" id="GO:0019354">
    <property type="term" value="P:siroheme biosynthetic process"/>
    <property type="evidence" value="ECO:0007669"/>
    <property type="project" value="UniProtKB-UniPathway"/>
</dbReference>
<keyword evidence="8" id="KW-0489">Methyltransferase</keyword>
<evidence type="ECO:0000256" key="3">
    <source>
        <dbReference type="ARBA" id="ARBA00023002"/>
    </source>
</evidence>
<dbReference type="EMBL" id="CP000501">
    <property type="protein sequence ID" value="ABN68166.2"/>
    <property type="molecule type" value="Genomic_DNA"/>
</dbReference>
<dbReference type="Pfam" id="PF14823">
    <property type="entry name" value="Sirohm_synth_C"/>
    <property type="match status" value="1"/>
</dbReference>
<dbReference type="SUPFAM" id="SSF75615">
    <property type="entry name" value="Siroheme synthase middle domains-like"/>
    <property type="match status" value="1"/>
</dbReference>
<dbReference type="SUPFAM" id="SSF51735">
    <property type="entry name" value="NAD(P)-binding Rossmann-fold domains"/>
    <property type="match status" value="1"/>
</dbReference>
<keyword evidence="8" id="KW-0808">Transferase</keyword>
<dbReference type="Proteomes" id="UP000002258">
    <property type="component" value="Chromosome 7"/>
</dbReference>
<dbReference type="OMA" id="PTGCKLT"/>
<proteinExistence type="predicted"/>
<dbReference type="InterPro" id="IPR028162">
    <property type="entry name" value="Met8_C"/>
</dbReference>
<evidence type="ECO:0000259" key="7">
    <source>
        <dbReference type="Pfam" id="PF14824"/>
    </source>
</evidence>
<dbReference type="EC" id="1.3.1.76" evidence="2"/>
<dbReference type="GO" id="GO:0008168">
    <property type="term" value="F:methyltransferase activity"/>
    <property type="evidence" value="ECO:0007669"/>
    <property type="project" value="UniProtKB-KW"/>
</dbReference>
<dbReference type="OrthoDB" id="1721126at2759"/>
<keyword evidence="9" id="KW-1185">Reference proteome</keyword>
<name>A3LZI7_PICST</name>
<dbReference type="KEGG" id="pic:PICST_63116"/>
<organism evidence="8 9">
    <name type="scientific">Scheffersomyces stipitis (strain ATCC 58785 / CBS 6054 / NBRC 10063 / NRRL Y-11545)</name>
    <name type="common">Yeast</name>
    <name type="synonym">Pichia stipitis</name>
    <dbReference type="NCBI Taxonomy" id="322104"/>
    <lineage>
        <taxon>Eukaryota</taxon>
        <taxon>Fungi</taxon>
        <taxon>Dikarya</taxon>
        <taxon>Ascomycota</taxon>
        <taxon>Saccharomycotina</taxon>
        <taxon>Pichiomycetes</taxon>
        <taxon>Debaryomycetaceae</taxon>
        <taxon>Scheffersomyces</taxon>
    </lineage>
</organism>
<evidence type="ECO:0000256" key="4">
    <source>
        <dbReference type="ARBA" id="ARBA00023027"/>
    </source>
</evidence>
<protein>
    <recommendedName>
        <fullName evidence="2">precorrin-2 dehydrogenase</fullName>
        <ecNumber evidence="2">1.3.1.76</ecNumber>
    </recommendedName>
</protein>
<keyword evidence="3" id="KW-0560">Oxidoreductase</keyword>
<dbReference type="Gene3D" id="3.30.160.110">
    <property type="entry name" value="Siroheme synthase, domain 2"/>
    <property type="match status" value="1"/>
</dbReference>
<dbReference type="Pfam" id="PF13241">
    <property type="entry name" value="NAD_binding_7"/>
    <property type="match status" value="1"/>
</dbReference>
<dbReference type="PANTHER" id="PTHR35330:SF1">
    <property type="entry name" value="SIROHEME BIOSYNTHESIS PROTEIN MET8"/>
    <property type="match status" value="1"/>
</dbReference>
<reference evidence="8 9" key="1">
    <citation type="journal article" date="2007" name="Nat. Biotechnol.">
        <title>Genome sequence of the lignocellulose-bioconverting and xylose-fermenting yeast Pichia stipitis.</title>
        <authorList>
            <person name="Jeffries T.W."/>
            <person name="Grigoriev I.V."/>
            <person name="Grimwood J."/>
            <person name="Laplaza J.M."/>
            <person name="Aerts A."/>
            <person name="Salamov A."/>
            <person name="Schmutz J."/>
            <person name="Lindquist E."/>
            <person name="Dehal P."/>
            <person name="Shapiro H."/>
            <person name="Jin Y.S."/>
            <person name="Passoth V."/>
            <person name="Richardson P.M."/>
        </authorList>
    </citation>
    <scope>NUCLEOTIDE SEQUENCE [LARGE SCALE GENOMIC DNA]</scope>
    <source>
        <strain evidence="9">ATCC 58785 / CBS 6054 / NBRC 10063 / NRRL Y-11545</strain>
    </source>
</reference>
<dbReference type="UniPathway" id="UPA00262">
    <property type="reaction ID" value="UER00222"/>
</dbReference>
<evidence type="ECO:0000313" key="8">
    <source>
        <dbReference type="EMBL" id="ABN68166.2"/>
    </source>
</evidence>
<dbReference type="InterPro" id="IPR028161">
    <property type="entry name" value="Met8-like"/>
</dbReference>
<dbReference type="InterPro" id="IPR028281">
    <property type="entry name" value="Sirohaem_synthase_central"/>
</dbReference>
<dbReference type="GeneID" id="4840498"/>
<accession>A3LZI7</accession>
<keyword evidence="5" id="KW-0627">Porphyrin biosynthesis</keyword>
<evidence type="ECO:0000256" key="2">
    <source>
        <dbReference type="ARBA" id="ARBA00012400"/>
    </source>
</evidence>
<sequence>MSSSGLSKPKASLLLAWQVQNKHCLVIGSGEVALSRINHLLRADAKVTVVAGKDDKKVHKDIFELDQQEKLHKFIRRDYLTSDLTLYENIHLNIGDLDNIEPTNYEQIQNQVCNEVFAVVCCCIDDYELSTKIYYQCKYLRLPVNIADKPQLCDFYFGSMINQDNLQIMVSTNGKSPRLSKLIKDNIAKEFVGIDLNMAVENLGMVRTRLREQIVIDDDLVSIDTRMTWIKNLTDMFSLKQWSELELIPPSSAPPFDNRHKYVDNIIKFFPDYPPADFDEFKKVVCTLEEQN</sequence>
<dbReference type="GO" id="GO:0043115">
    <property type="term" value="F:precorrin-2 dehydrogenase activity"/>
    <property type="evidence" value="ECO:0007669"/>
    <property type="project" value="UniProtKB-EC"/>
</dbReference>
<gene>
    <name evidence="8" type="primary">MET8</name>
    <name evidence="8" type="ORF">PICST_63116</name>
</gene>
<evidence type="ECO:0000256" key="1">
    <source>
        <dbReference type="ARBA" id="ARBA00005010"/>
    </source>
</evidence>
<dbReference type="Gene3D" id="3.40.50.720">
    <property type="entry name" value="NAD(P)-binding Rossmann-like Domain"/>
    <property type="match status" value="1"/>
</dbReference>
<dbReference type="HOGENOM" id="CLU_011276_8_5_1"/>